<dbReference type="NCBIfam" id="NF003828">
    <property type="entry name" value="PRK05416.1"/>
    <property type="match status" value="1"/>
</dbReference>
<keyword evidence="1 4" id="KW-0547">Nucleotide-binding</keyword>
<sequence length="320" mass="35360">MSTDGQPAPADPHAPHTLPDGIPALEASAHAPRLEQTQVVIITGMSGAGRSRAAAELEDLGWYVVDNLPPQMLLPLIEMSAHAGDTLSRFAAVVDVRGRQFFDDLESVLAQVKKLDVDYRVMFLDASDEVLVRRYESVRRPHPVQGDGRLTDGIAQEREMLKALRTSADIVIDTSDLSVHDLGREVRQSVHAGLDHHLRVHIVSFGFKYGLPLDADQVVDMRFLPNPYWVTELRALNGRDAPVRDYVLGQQPAQVFLDRYVEALEPVLEGYLGEEKTYATIAVGCTGGKHRSVAVSEELGRRLRQAGYRVVVTARDLGKE</sequence>
<feature type="region of interest" description="Disordered" evidence="5">
    <location>
        <begin position="1"/>
        <end position="23"/>
    </location>
</feature>
<evidence type="ECO:0000313" key="9">
    <source>
        <dbReference type="Proteomes" id="UP000642107"/>
    </source>
</evidence>
<dbReference type="RefSeq" id="WP_192280480.1">
    <property type="nucleotide sequence ID" value="NZ_JACZDF010000005.1"/>
</dbReference>
<feature type="domain" description="RapZ C-terminal" evidence="7">
    <location>
        <begin position="199"/>
        <end position="317"/>
    </location>
</feature>
<feature type="binding site" evidence="4">
    <location>
        <begin position="95"/>
        <end position="98"/>
    </location>
    <ligand>
        <name>GTP</name>
        <dbReference type="ChEBI" id="CHEBI:37565"/>
    </ligand>
</feature>
<name>A0ABR9DS99_9MICO</name>
<dbReference type="Pfam" id="PF03668">
    <property type="entry name" value="RapZ-like_N"/>
    <property type="match status" value="1"/>
</dbReference>
<dbReference type="PIRSF" id="PIRSF005052">
    <property type="entry name" value="P-loopkin"/>
    <property type="match status" value="1"/>
</dbReference>
<protein>
    <submittedName>
        <fullName evidence="8">RNase adapter RapZ</fullName>
    </submittedName>
</protein>
<gene>
    <name evidence="8" type="primary">rapZ</name>
    <name evidence="8" type="ORF">IGS67_10320</name>
</gene>
<accession>A0ABR9DS99</accession>
<reference evidence="8 9" key="1">
    <citation type="submission" date="2020-09" db="EMBL/GenBank/DDBJ databases">
        <title>Flavimobilis rhizosphaerae sp. nov., isolated from rhizosphere soil of Spartina alterniflora.</title>
        <authorList>
            <person name="Hanqin C."/>
        </authorList>
    </citation>
    <scope>NUCLEOTIDE SEQUENCE [LARGE SCALE GENOMIC DNA]</scope>
    <source>
        <strain evidence="8 9">GY 10621</strain>
    </source>
</reference>
<dbReference type="PANTHER" id="PTHR30448:SF0">
    <property type="entry name" value="RNASE ADAPTER PROTEIN RAPZ"/>
    <property type="match status" value="1"/>
</dbReference>
<organism evidence="8 9">
    <name type="scientific">Flavimobilis rhizosphaerae</name>
    <dbReference type="NCBI Taxonomy" id="2775421"/>
    <lineage>
        <taxon>Bacteria</taxon>
        <taxon>Bacillati</taxon>
        <taxon>Actinomycetota</taxon>
        <taxon>Actinomycetes</taxon>
        <taxon>Micrococcales</taxon>
        <taxon>Jonesiaceae</taxon>
        <taxon>Flavimobilis</taxon>
    </lineage>
</organism>
<evidence type="ECO:0000313" key="8">
    <source>
        <dbReference type="EMBL" id="MBD9699883.1"/>
    </source>
</evidence>
<dbReference type="Gene3D" id="3.40.50.300">
    <property type="entry name" value="P-loop containing nucleotide triphosphate hydrolases"/>
    <property type="match status" value="1"/>
</dbReference>
<dbReference type="HAMAP" id="MF_00636">
    <property type="entry name" value="RapZ_like"/>
    <property type="match status" value="1"/>
</dbReference>
<evidence type="ECO:0000259" key="6">
    <source>
        <dbReference type="Pfam" id="PF03668"/>
    </source>
</evidence>
<evidence type="ECO:0000256" key="3">
    <source>
        <dbReference type="ARBA" id="ARBA00023134"/>
    </source>
</evidence>
<evidence type="ECO:0000259" key="7">
    <source>
        <dbReference type="Pfam" id="PF22740"/>
    </source>
</evidence>
<evidence type="ECO:0000256" key="2">
    <source>
        <dbReference type="ARBA" id="ARBA00022840"/>
    </source>
</evidence>
<keyword evidence="9" id="KW-1185">Reference proteome</keyword>
<dbReference type="Pfam" id="PF22740">
    <property type="entry name" value="PapZ_C"/>
    <property type="match status" value="1"/>
</dbReference>
<evidence type="ECO:0000256" key="5">
    <source>
        <dbReference type="SAM" id="MobiDB-lite"/>
    </source>
</evidence>
<evidence type="ECO:0000256" key="4">
    <source>
        <dbReference type="HAMAP-Rule" id="MF_00636"/>
    </source>
</evidence>
<dbReference type="Proteomes" id="UP000642107">
    <property type="component" value="Unassembled WGS sequence"/>
</dbReference>
<keyword evidence="3 4" id="KW-0342">GTP-binding</keyword>
<dbReference type="InterPro" id="IPR053930">
    <property type="entry name" value="RapZ-like_N"/>
</dbReference>
<evidence type="ECO:0000256" key="1">
    <source>
        <dbReference type="ARBA" id="ARBA00022741"/>
    </source>
</evidence>
<dbReference type="InterPro" id="IPR027417">
    <property type="entry name" value="P-loop_NTPase"/>
</dbReference>
<proteinExistence type="inferred from homology"/>
<dbReference type="EMBL" id="JACZDF010000005">
    <property type="protein sequence ID" value="MBD9699883.1"/>
    <property type="molecule type" value="Genomic_DNA"/>
</dbReference>
<feature type="binding site" evidence="4">
    <location>
        <begin position="44"/>
        <end position="51"/>
    </location>
    <ligand>
        <name>ATP</name>
        <dbReference type="ChEBI" id="CHEBI:30616"/>
    </ligand>
</feature>
<dbReference type="PANTHER" id="PTHR30448">
    <property type="entry name" value="RNASE ADAPTER PROTEIN RAPZ"/>
    <property type="match status" value="1"/>
</dbReference>
<comment type="caution">
    <text evidence="8">The sequence shown here is derived from an EMBL/GenBank/DDBJ whole genome shotgun (WGS) entry which is preliminary data.</text>
</comment>
<dbReference type="InterPro" id="IPR005337">
    <property type="entry name" value="RapZ-like"/>
</dbReference>
<keyword evidence="2 4" id="KW-0067">ATP-binding</keyword>
<dbReference type="InterPro" id="IPR053931">
    <property type="entry name" value="RapZ_C"/>
</dbReference>
<feature type="domain" description="RapZ-like N-terminal" evidence="6">
    <location>
        <begin position="38"/>
        <end position="190"/>
    </location>
</feature>
<dbReference type="SUPFAM" id="SSF52540">
    <property type="entry name" value="P-loop containing nucleoside triphosphate hydrolases"/>
    <property type="match status" value="1"/>
</dbReference>